<name>A0ABX3DAN0_9VIBR</name>
<accession>A0ABX3DAN0</accession>
<dbReference type="Proteomes" id="UP000180133">
    <property type="component" value="Unassembled WGS sequence"/>
</dbReference>
<evidence type="ECO:0000313" key="2">
    <source>
        <dbReference type="Proteomes" id="UP000180133"/>
    </source>
</evidence>
<protein>
    <submittedName>
        <fullName evidence="1">Uncharacterized protein</fullName>
    </submittedName>
</protein>
<proteinExistence type="predicted"/>
<evidence type="ECO:0000313" key="1">
    <source>
        <dbReference type="EMBL" id="OHY94583.1"/>
    </source>
</evidence>
<dbReference type="RefSeq" id="WP_050920147.1">
    <property type="nucleotide sequence ID" value="NZ_KV861323.1"/>
</dbReference>
<keyword evidence="2" id="KW-1185">Reference proteome</keyword>
<dbReference type="EMBL" id="MKFT01000005">
    <property type="protein sequence ID" value="OHY94583.1"/>
    <property type="molecule type" value="Genomic_DNA"/>
</dbReference>
<gene>
    <name evidence="1" type="ORF">BI375_15890</name>
</gene>
<comment type="caution">
    <text evidence="1">The sequence shown here is derived from an EMBL/GenBank/DDBJ whole genome shotgun (WGS) entry which is preliminary data.</text>
</comment>
<reference evidence="1 2" key="1">
    <citation type="submission" date="2016-09" db="EMBL/GenBank/DDBJ databases">
        <title>Isolation, identification and antibiotic sensitivity analysis of bacterial pathogen from juvenile Hippocampus erectus with tail-rotted disease.</title>
        <authorList>
            <person name="Yang Q."/>
        </authorList>
    </citation>
    <scope>NUCLEOTIDE SEQUENCE [LARGE SCALE GENOMIC DNA]</scope>
    <source>
        <strain evidence="1 2">HM-10</strain>
    </source>
</reference>
<organism evidence="1 2">
    <name type="scientific">Vibrio rotiferianus</name>
    <dbReference type="NCBI Taxonomy" id="190895"/>
    <lineage>
        <taxon>Bacteria</taxon>
        <taxon>Pseudomonadati</taxon>
        <taxon>Pseudomonadota</taxon>
        <taxon>Gammaproteobacteria</taxon>
        <taxon>Vibrionales</taxon>
        <taxon>Vibrionaceae</taxon>
        <taxon>Vibrio</taxon>
    </lineage>
</organism>
<sequence>MRTLKKFKESELLFNDDETREILLVFFPSFKEDINSATMTIELKSMAQALLLEAIDASYKIGFIQGLWKSTLNPRAPFRKIIENLVTSLAPHMFHHATTKDLRKVKIYQMVIDTLRRNFKSTVHGMLYGYAQTKPLLIPNYNATNNTRVWV</sequence>